<dbReference type="PANTHER" id="PTHR46600">
    <property type="entry name" value="THAP DOMAIN-CONTAINING"/>
    <property type="match status" value="1"/>
</dbReference>
<dbReference type="AlphaFoldDB" id="A0ABD2MXY6"/>
<evidence type="ECO:0000256" key="2">
    <source>
        <dbReference type="ARBA" id="ARBA00022771"/>
    </source>
</evidence>
<keyword evidence="8" id="KW-1185">Reference proteome</keyword>
<dbReference type="GO" id="GO:0003677">
    <property type="term" value="F:DNA binding"/>
    <property type="evidence" value="ECO:0007669"/>
    <property type="project" value="UniProtKB-UniRule"/>
</dbReference>
<evidence type="ECO:0000259" key="6">
    <source>
        <dbReference type="PROSITE" id="PS50950"/>
    </source>
</evidence>
<dbReference type="InterPro" id="IPR006612">
    <property type="entry name" value="THAP_Znf"/>
</dbReference>
<keyword evidence="4 5" id="KW-0238">DNA-binding</keyword>
<dbReference type="SMART" id="SM00692">
    <property type="entry name" value="DM3"/>
    <property type="match status" value="1"/>
</dbReference>
<gene>
    <name evidence="7" type="ORF">HHI36_021733</name>
</gene>
<keyword evidence="1" id="KW-0479">Metal-binding</keyword>
<comment type="caution">
    <text evidence="7">The sequence shown here is derived from an EMBL/GenBank/DDBJ whole genome shotgun (WGS) entry which is preliminary data.</text>
</comment>
<accession>A0ABD2MXY6</accession>
<evidence type="ECO:0000256" key="1">
    <source>
        <dbReference type="ARBA" id="ARBA00022723"/>
    </source>
</evidence>
<dbReference type="SUPFAM" id="SSF57716">
    <property type="entry name" value="Glucocorticoid receptor-like (DNA-binding domain)"/>
    <property type="match status" value="1"/>
</dbReference>
<evidence type="ECO:0000256" key="4">
    <source>
        <dbReference type="ARBA" id="ARBA00023125"/>
    </source>
</evidence>
<evidence type="ECO:0000256" key="3">
    <source>
        <dbReference type="ARBA" id="ARBA00022833"/>
    </source>
</evidence>
<evidence type="ECO:0000313" key="8">
    <source>
        <dbReference type="Proteomes" id="UP001516400"/>
    </source>
</evidence>
<dbReference type="Pfam" id="PF05485">
    <property type="entry name" value="THAP"/>
    <property type="match status" value="1"/>
</dbReference>
<dbReference type="GO" id="GO:0008270">
    <property type="term" value="F:zinc ion binding"/>
    <property type="evidence" value="ECO:0007669"/>
    <property type="project" value="UniProtKB-KW"/>
</dbReference>
<proteinExistence type="predicted"/>
<keyword evidence="2 5" id="KW-0863">Zinc-finger</keyword>
<dbReference type="SMART" id="SM00980">
    <property type="entry name" value="THAP"/>
    <property type="match status" value="1"/>
</dbReference>
<reference evidence="7 8" key="1">
    <citation type="journal article" date="2021" name="BMC Biol.">
        <title>Horizontally acquired antibacterial genes associated with adaptive radiation of ladybird beetles.</title>
        <authorList>
            <person name="Li H.S."/>
            <person name="Tang X.F."/>
            <person name="Huang Y.H."/>
            <person name="Xu Z.Y."/>
            <person name="Chen M.L."/>
            <person name="Du X.Y."/>
            <person name="Qiu B.Y."/>
            <person name="Chen P.T."/>
            <person name="Zhang W."/>
            <person name="Slipinski A."/>
            <person name="Escalona H.E."/>
            <person name="Waterhouse R.M."/>
            <person name="Zwick A."/>
            <person name="Pang H."/>
        </authorList>
    </citation>
    <scope>NUCLEOTIDE SEQUENCE [LARGE SCALE GENOMIC DNA]</scope>
    <source>
        <strain evidence="7">SYSU2018</strain>
    </source>
</reference>
<protein>
    <recommendedName>
        <fullName evidence="6">THAP-type domain-containing protein</fullName>
    </recommendedName>
</protein>
<feature type="domain" description="THAP-type" evidence="6">
    <location>
        <begin position="16"/>
        <end position="106"/>
    </location>
</feature>
<dbReference type="InterPro" id="IPR026516">
    <property type="entry name" value="THAP1/10"/>
</dbReference>
<evidence type="ECO:0000256" key="5">
    <source>
        <dbReference type="PROSITE-ProRule" id="PRU00309"/>
    </source>
</evidence>
<name>A0ABD2MXY6_9CUCU</name>
<evidence type="ECO:0000313" key="7">
    <source>
        <dbReference type="EMBL" id="KAL3271239.1"/>
    </source>
</evidence>
<dbReference type="EMBL" id="JABFTP020000042">
    <property type="protein sequence ID" value="KAL3271239.1"/>
    <property type="molecule type" value="Genomic_DNA"/>
</dbReference>
<sequence length="151" mass="17571">MNFILFDRKPGSRKRIRTSGGYSCIVRNCSHKTTEKEYKFFRLPVRDPDRLSHWLKLCHRVDLNSKPEIALYQNYRICSKHFEKRMYSNPEDLLNRLLPSAIPTLHLPKGLGENDSISTSREESVGIMEEPKSVGDLKMKIATSSRRKGIY</sequence>
<dbReference type="PANTHER" id="PTHR46600:SF11">
    <property type="entry name" value="THAP DOMAIN-CONTAINING PROTEIN 10"/>
    <property type="match status" value="1"/>
</dbReference>
<dbReference type="Proteomes" id="UP001516400">
    <property type="component" value="Unassembled WGS sequence"/>
</dbReference>
<dbReference type="PROSITE" id="PS50950">
    <property type="entry name" value="ZF_THAP"/>
    <property type="match status" value="1"/>
</dbReference>
<keyword evidence="3" id="KW-0862">Zinc</keyword>
<organism evidence="7 8">
    <name type="scientific">Cryptolaemus montrouzieri</name>
    <dbReference type="NCBI Taxonomy" id="559131"/>
    <lineage>
        <taxon>Eukaryota</taxon>
        <taxon>Metazoa</taxon>
        <taxon>Ecdysozoa</taxon>
        <taxon>Arthropoda</taxon>
        <taxon>Hexapoda</taxon>
        <taxon>Insecta</taxon>
        <taxon>Pterygota</taxon>
        <taxon>Neoptera</taxon>
        <taxon>Endopterygota</taxon>
        <taxon>Coleoptera</taxon>
        <taxon>Polyphaga</taxon>
        <taxon>Cucujiformia</taxon>
        <taxon>Coccinelloidea</taxon>
        <taxon>Coccinellidae</taxon>
        <taxon>Scymninae</taxon>
        <taxon>Scymnini</taxon>
        <taxon>Cryptolaemus</taxon>
    </lineage>
</organism>